<proteinExistence type="predicted"/>
<reference evidence="1" key="1">
    <citation type="submission" date="2018-05" db="EMBL/GenBank/DDBJ databases">
        <title>Draft genome of Mucuna pruriens seed.</title>
        <authorList>
            <person name="Nnadi N.E."/>
            <person name="Vos R."/>
            <person name="Hasami M.H."/>
            <person name="Devisetty U.K."/>
            <person name="Aguiy J.C."/>
        </authorList>
    </citation>
    <scope>NUCLEOTIDE SEQUENCE [LARGE SCALE GENOMIC DNA]</scope>
    <source>
        <strain evidence="1">JCA_2017</strain>
    </source>
</reference>
<comment type="caution">
    <text evidence="1">The sequence shown here is derived from an EMBL/GenBank/DDBJ whole genome shotgun (WGS) entry which is preliminary data.</text>
</comment>
<feature type="non-terminal residue" evidence="1">
    <location>
        <position position="1"/>
    </location>
</feature>
<evidence type="ECO:0000313" key="2">
    <source>
        <dbReference type="Proteomes" id="UP000257109"/>
    </source>
</evidence>
<evidence type="ECO:0008006" key="3">
    <source>
        <dbReference type="Google" id="ProtNLM"/>
    </source>
</evidence>
<protein>
    <recommendedName>
        <fullName evidence="3">Reverse transcriptase Ty1/copia-type domain-containing protein</fullName>
    </recommendedName>
</protein>
<dbReference type="AlphaFoldDB" id="A0A371F0V0"/>
<dbReference type="EMBL" id="QJKJ01011188">
    <property type="protein sequence ID" value="RDX71823.1"/>
    <property type="molecule type" value="Genomic_DNA"/>
</dbReference>
<dbReference type="OrthoDB" id="1740642at2759"/>
<keyword evidence="2" id="KW-1185">Reference proteome</keyword>
<dbReference type="Proteomes" id="UP000257109">
    <property type="component" value="Unassembled WGS sequence"/>
</dbReference>
<organism evidence="1 2">
    <name type="scientific">Mucuna pruriens</name>
    <name type="common">Velvet bean</name>
    <name type="synonym">Dolichos pruriens</name>
    <dbReference type="NCBI Taxonomy" id="157652"/>
    <lineage>
        <taxon>Eukaryota</taxon>
        <taxon>Viridiplantae</taxon>
        <taxon>Streptophyta</taxon>
        <taxon>Embryophyta</taxon>
        <taxon>Tracheophyta</taxon>
        <taxon>Spermatophyta</taxon>
        <taxon>Magnoliopsida</taxon>
        <taxon>eudicotyledons</taxon>
        <taxon>Gunneridae</taxon>
        <taxon>Pentapetalae</taxon>
        <taxon>rosids</taxon>
        <taxon>fabids</taxon>
        <taxon>Fabales</taxon>
        <taxon>Fabaceae</taxon>
        <taxon>Papilionoideae</taxon>
        <taxon>50 kb inversion clade</taxon>
        <taxon>NPAAA clade</taxon>
        <taxon>indigoferoid/millettioid clade</taxon>
        <taxon>Phaseoleae</taxon>
        <taxon>Mucuna</taxon>
    </lineage>
</organism>
<sequence>MTNGFQRGKIDTTLFRKNYDSHFIIKEFEISVMGELKFFLGLQIKQAEDEIYICQTKYVKELLKNLILKIVKQCQL</sequence>
<name>A0A371F0V0_MUCPR</name>
<evidence type="ECO:0000313" key="1">
    <source>
        <dbReference type="EMBL" id="RDX71823.1"/>
    </source>
</evidence>
<gene>
    <name evidence="1" type="ORF">CR513_48775</name>
</gene>
<accession>A0A371F0V0</accession>